<keyword evidence="4" id="KW-1134">Transmembrane beta strand</keyword>
<dbReference type="PANTHER" id="PTHR30026">
    <property type="entry name" value="OUTER MEMBRANE PROTEIN TOLC"/>
    <property type="match status" value="1"/>
</dbReference>
<dbReference type="Proteomes" id="UP000503640">
    <property type="component" value="Unassembled WGS sequence"/>
</dbReference>
<keyword evidence="8" id="KW-0175">Coiled coil</keyword>
<accession>A0A7I9VJL6</accession>
<dbReference type="Gene3D" id="1.20.1600.10">
    <property type="entry name" value="Outer membrane efflux proteins (OEP)"/>
    <property type="match status" value="1"/>
</dbReference>
<evidence type="ECO:0000313" key="11">
    <source>
        <dbReference type="Proteomes" id="UP000503640"/>
    </source>
</evidence>
<dbReference type="PANTHER" id="PTHR30026:SF21">
    <property type="entry name" value="SLR1270 PROTEIN"/>
    <property type="match status" value="1"/>
</dbReference>
<protein>
    <recommendedName>
        <fullName evidence="12">Outer membrane efflux protein</fullName>
    </recommendedName>
</protein>
<keyword evidence="3" id="KW-0813">Transport</keyword>
<dbReference type="GO" id="GO:0015288">
    <property type="term" value="F:porin activity"/>
    <property type="evidence" value="ECO:0007669"/>
    <property type="project" value="TreeGrafter"/>
</dbReference>
<evidence type="ECO:0000256" key="4">
    <source>
        <dbReference type="ARBA" id="ARBA00022452"/>
    </source>
</evidence>
<keyword evidence="9" id="KW-0732">Signal</keyword>
<evidence type="ECO:0000313" key="10">
    <source>
        <dbReference type="EMBL" id="GEJ56573.1"/>
    </source>
</evidence>
<feature type="chain" id="PRO_5029512238" description="Outer membrane efflux protein" evidence="9">
    <location>
        <begin position="41"/>
        <end position="468"/>
    </location>
</feature>
<dbReference type="SUPFAM" id="SSF56954">
    <property type="entry name" value="Outer membrane efflux proteins (OEP)"/>
    <property type="match status" value="1"/>
</dbReference>
<evidence type="ECO:0000256" key="6">
    <source>
        <dbReference type="ARBA" id="ARBA00023136"/>
    </source>
</evidence>
<sequence>MTVHDRDLRRHHRGEGRRAISLPRSAALAAVLVAAIPAAAQDAAPAPLLTLDDAIATAERQNHLLASTAREVDKAGEREAALRTRRLPGLHLDAFGSRSNSLDFTLPAGSLGTLPQLGPVPPTASKASVPGDYSLVAVATASQPLTQQYRIGLGLEVLQLDGRIAREDVRRERQRVAAGVRTTYYQLSATEAGIEALRDLVRAVAELDAVTDRYLAEGVVLRPDALEVKARLARERQRLAQAESSLATQREHLNQLMGRDVTTPLRVSHPSELAAPAAGLTLDAARERAHASRAEIRAAALRTVQAETARKLAWAGWIPDVSLTASYARLQNTRVLPDEVATVGVLFSWEPFDWGRKGHEAAERAHEREQARQGREEAEEQIAVEVGQRWRALKDAAALLEATRLEADASSASLDMDRNRYKENAAILRDVLRTEARLSGARHDFTDALAGYWSAAAELERTVGNEDD</sequence>
<evidence type="ECO:0000256" key="5">
    <source>
        <dbReference type="ARBA" id="ARBA00022692"/>
    </source>
</evidence>
<evidence type="ECO:0008006" key="12">
    <source>
        <dbReference type="Google" id="ProtNLM"/>
    </source>
</evidence>
<dbReference type="GO" id="GO:0015562">
    <property type="term" value="F:efflux transmembrane transporter activity"/>
    <property type="evidence" value="ECO:0007669"/>
    <property type="project" value="InterPro"/>
</dbReference>
<comment type="caution">
    <text evidence="10">The sequence shown here is derived from an EMBL/GenBank/DDBJ whole genome shotgun (WGS) entry which is preliminary data.</text>
</comment>
<dbReference type="AlphaFoldDB" id="A0A7I9VJL6"/>
<evidence type="ECO:0000256" key="7">
    <source>
        <dbReference type="ARBA" id="ARBA00023237"/>
    </source>
</evidence>
<evidence type="ECO:0000256" key="9">
    <source>
        <dbReference type="SAM" id="SignalP"/>
    </source>
</evidence>
<dbReference type="InterPro" id="IPR003423">
    <property type="entry name" value="OMP_efflux"/>
</dbReference>
<keyword evidence="11" id="KW-1185">Reference proteome</keyword>
<keyword evidence="7" id="KW-0998">Cell outer membrane</keyword>
<evidence type="ECO:0000256" key="8">
    <source>
        <dbReference type="SAM" id="Coils"/>
    </source>
</evidence>
<dbReference type="GO" id="GO:1990281">
    <property type="term" value="C:efflux pump complex"/>
    <property type="evidence" value="ECO:0007669"/>
    <property type="project" value="TreeGrafter"/>
</dbReference>
<organism evidence="10 11">
    <name type="scientific">Anaeromyxobacter diazotrophicus</name>
    <dbReference type="NCBI Taxonomy" id="2590199"/>
    <lineage>
        <taxon>Bacteria</taxon>
        <taxon>Pseudomonadati</taxon>
        <taxon>Myxococcota</taxon>
        <taxon>Myxococcia</taxon>
        <taxon>Myxococcales</taxon>
        <taxon>Cystobacterineae</taxon>
        <taxon>Anaeromyxobacteraceae</taxon>
        <taxon>Anaeromyxobacter</taxon>
    </lineage>
</organism>
<evidence type="ECO:0000256" key="3">
    <source>
        <dbReference type="ARBA" id="ARBA00022448"/>
    </source>
</evidence>
<reference evidence="11" key="1">
    <citation type="journal article" date="2020" name="Appl. Environ. Microbiol.">
        <title>Diazotrophic Anaeromyxobacter Isolates from Soils.</title>
        <authorList>
            <person name="Masuda Y."/>
            <person name="Yamanaka H."/>
            <person name="Xu Z.X."/>
            <person name="Shiratori Y."/>
            <person name="Aono T."/>
            <person name="Amachi S."/>
            <person name="Senoo K."/>
            <person name="Itoh H."/>
        </authorList>
    </citation>
    <scope>NUCLEOTIDE SEQUENCE [LARGE SCALE GENOMIC DNA]</scope>
    <source>
        <strain evidence="11">R267</strain>
    </source>
</reference>
<dbReference type="InterPro" id="IPR051906">
    <property type="entry name" value="TolC-like"/>
</dbReference>
<evidence type="ECO:0000256" key="1">
    <source>
        <dbReference type="ARBA" id="ARBA00004442"/>
    </source>
</evidence>
<comment type="similarity">
    <text evidence="2">Belongs to the outer membrane factor (OMF) (TC 1.B.17) family.</text>
</comment>
<proteinExistence type="inferred from homology"/>
<gene>
    <name evidence="10" type="ORF">AMYX_13140</name>
</gene>
<dbReference type="GO" id="GO:0009279">
    <property type="term" value="C:cell outer membrane"/>
    <property type="evidence" value="ECO:0007669"/>
    <property type="project" value="UniProtKB-SubCell"/>
</dbReference>
<comment type="subcellular location">
    <subcellularLocation>
        <location evidence="1">Cell outer membrane</location>
    </subcellularLocation>
</comment>
<dbReference type="Pfam" id="PF02321">
    <property type="entry name" value="OEP"/>
    <property type="match status" value="2"/>
</dbReference>
<keyword evidence="5" id="KW-0812">Transmembrane</keyword>
<feature type="signal peptide" evidence="9">
    <location>
        <begin position="1"/>
        <end position="40"/>
    </location>
</feature>
<keyword evidence="6" id="KW-0472">Membrane</keyword>
<feature type="coiled-coil region" evidence="8">
    <location>
        <begin position="225"/>
        <end position="259"/>
    </location>
</feature>
<dbReference type="EMBL" id="BJTG01000003">
    <property type="protein sequence ID" value="GEJ56573.1"/>
    <property type="molecule type" value="Genomic_DNA"/>
</dbReference>
<evidence type="ECO:0000256" key="2">
    <source>
        <dbReference type="ARBA" id="ARBA00007613"/>
    </source>
</evidence>
<name>A0A7I9VJL6_9BACT</name>